<dbReference type="EMBL" id="JAYMYQ010000001">
    <property type="protein sequence ID" value="KAK7363086.1"/>
    <property type="molecule type" value="Genomic_DNA"/>
</dbReference>
<feature type="transmembrane region" description="Helical" evidence="1">
    <location>
        <begin position="137"/>
        <end position="160"/>
    </location>
</feature>
<protein>
    <submittedName>
        <fullName evidence="2">Uncharacterized protein</fullName>
    </submittedName>
</protein>
<evidence type="ECO:0000256" key="1">
    <source>
        <dbReference type="SAM" id="Phobius"/>
    </source>
</evidence>
<gene>
    <name evidence="2" type="ORF">VNO77_05215</name>
</gene>
<sequence length="163" mass="17846">MGWRKQAQLVGPWEGHGVLQMTQPVIPNLSKPTLPLLRSIQNMPPLPTIPTLPPHPTTLAATCNPPHCQPPSLQFLSQPPSFHSLESGIMSAFPSSLLSKCLAVSTCLPHNAQFSSTLRPLFPLLLKLVLSNCQPNAFIYLGILLFQSFLNALVSVHGWVWQA</sequence>
<organism evidence="2 3">
    <name type="scientific">Canavalia gladiata</name>
    <name type="common">Sword bean</name>
    <name type="synonym">Dolichos gladiatus</name>
    <dbReference type="NCBI Taxonomy" id="3824"/>
    <lineage>
        <taxon>Eukaryota</taxon>
        <taxon>Viridiplantae</taxon>
        <taxon>Streptophyta</taxon>
        <taxon>Embryophyta</taxon>
        <taxon>Tracheophyta</taxon>
        <taxon>Spermatophyta</taxon>
        <taxon>Magnoliopsida</taxon>
        <taxon>eudicotyledons</taxon>
        <taxon>Gunneridae</taxon>
        <taxon>Pentapetalae</taxon>
        <taxon>rosids</taxon>
        <taxon>fabids</taxon>
        <taxon>Fabales</taxon>
        <taxon>Fabaceae</taxon>
        <taxon>Papilionoideae</taxon>
        <taxon>50 kb inversion clade</taxon>
        <taxon>NPAAA clade</taxon>
        <taxon>indigoferoid/millettioid clade</taxon>
        <taxon>Phaseoleae</taxon>
        <taxon>Canavalia</taxon>
    </lineage>
</organism>
<keyword evidence="3" id="KW-1185">Reference proteome</keyword>
<evidence type="ECO:0000313" key="3">
    <source>
        <dbReference type="Proteomes" id="UP001367508"/>
    </source>
</evidence>
<reference evidence="2 3" key="1">
    <citation type="submission" date="2024-01" db="EMBL/GenBank/DDBJ databases">
        <title>The genomes of 5 underutilized Papilionoideae crops provide insights into root nodulation and disease resistanc.</title>
        <authorList>
            <person name="Jiang F."/>
        </authorList>
    </citation>
    <scope>NUCLEOTIDE SEQUENCE [LARGE SCALE GENOMIC DNA]</scope>
    <source>
        <strain evidence="2">LVBAO_FW01</strain>
        <tissue evidence="2">Leaves</tissue>
    </source>
</reference>
<keyword evidence="1" id="KW-0472">Membrane</keyword>
<keyword evidence="1" id="KW-1133">Transmembrane helix</keyword>
<keyword evidence="1" id="KW-0812">Transmembrane</keyword>
<dbReference type="AlphaFoldDB" id="A0AAN9MZZ4"/>
<accession>A0AAN9MZZ4</accession>
<proteinExistence type="predicted"/>
<evidence type="ECO:0000313" key="2">
    <source>
        <dbReference type="EMBL" id="KAK7363086.1"/>
    </source>
</evidence>
<comment type="caution">
    <text evidence="2">The sequence shown here is derived from an EMBL/GenBank/DDBJ whole genome shotgun (WGS) entry which is preliminary data.</text>
</comment>
<name>A0AAN9MZZ4_CANGL</name>
<dbReference type="Proteomes" id="UP001367508">
    <property type="component" value="Unassembled WGS sequence"/>
</dbReference>